<sequence length="533" mass="59837">MDMAARQGLVVINQGDVPTFRRAGCQGTIPDVTMATERMAAWVQRWNVMEDFTESDHQYIEYEVVNDGVDALSRREKKPPGWNAARTDKHIFSTLIALGIGHIQRVAQREQGGSITLGLVAATMALISRACSSSMPRKAEVEGRRPAYWWINHIAELRRVCLRARRCSQRTPRGSPQLEARNAEYCAAKKHLKQEIGRRKAQKWKELQDDIDNDPWGLVYHIVTKKLRGMHGGNGLTAEMKDAIVEELFSQHPIQEEGVDVNVQPVESIPFTAGELRAAVKATRTKKAPGPDGIPAEALKLVDIHTRTCFWICTMPASRRNIKNILLCKYGSKSAGTHPPHSSLHCPRHPGKILKNSNTTSSRAHQGCIWFNHDQQLGIYKWGSRPADSWLWMKKVWFAVNGSIVIVLKSRIGTELQKELFLILIYSESLPEQVSCSDGWTISDTSDGIFVPCDTILTITQSLGAYQIHHGQSVVVDQKTRRLGLFRPFTVDARPPAQPLLQKCSNKEFGITDQLRTVISSVHPTMTDEPIYE</sequence>
<keyword evidence="2" id="KW-1185">Reference proteome</keyword>
<reference evidence="1 2" key="1">
    <citation type="submission" date="2020-02" db="EMBL/GenBank/DDBJ databases">
        <authorList>
            <person name="Ferguson B K."/>
        </authorList>
    </citation>
    <scope>NUCLEOTIDE SEQUENCE [LARGE SCALE GENOMIC DNA]</scope>
</reference>
<proteinExistence type="predicted"/>
<dbReference type="EMBL" id="CADCXU010022224">
    <property type="protein sequence ID" value="CAB0009768.1"/>
    <property type="molecule type" value="Genomic_DNA"/>
</dbReference>
<accession>A0A6H5H2S5</accession>
<dbReference type="InterPro" id="IPR036691">
    <property type="entry name" value="Endo/exonu/phosph_ase_sf"/>
</dbReference>
<dbReference type="SUPFAM" id="SSF56219">
    <property type="entry name" value="DNase I-like"/>
    <property type="match status" value="1"/>
</dbReference>
<dbReference type="OrthoDB" id="6615806at2759"/>
<organism evidence="1 2">
    <name type="scientific">Nesidiocoris tenuis</name>
    <dbReference type="NCBI Taxonomy" id="355587"/>
    <lineage>
        <taxon>Eukaryota</taxon>
        <taxon>Metazoa</taxon>
        <taxon>Ecdysozoa</taxon>
        <taxon>Arthropoda</taxon>
        <taxon>Hexapoda</taxon>
        <taxon>Insecta</taxon>
        <taxon>Pterygota</taxon>
        <taxon>Neoptera</taxon>
        <taxon>Paraneoptera</taxon>
        <taxon>Hemiptera</taxon>
        <taxon>Heteroptera</taxon>
        <taxon>Panheteroptera</taxon>
        <taxon>Cimicomorpha</taxon>
        <taxon>Miridae</taxon>
        <taxon>Dicyphina</taxon>
        <taxon>Nesidiocoris</taxon>
    </lineage>
</organism>
<gene>
    <name evidence="1" type="ORF">NTEN_LOCUS14868</name>
</gene>
<dbReference type="AlphaFoldDB" id="A0A6H5H2S5"/>
<evidence type="ECO:0008006" key="3">
    <source>
        <dbReference type="Google" id="ProtNLM"/>
    </source>
</evidence>
<dbReference type="Gene3D" id="3.60.10.10">
    <property type="entry name" value="Endonuclease/exonuclease/phosphatase"/>
    <property type="match status" value="1"/>
</dbReference>
<dbReference type="Proteomes" id="UP000479000">
    <property type="component" value="Unassembled WGS sequence"/>
</dbReference>
<evidence type="ECO:0000313" key="2">
    <source>
        <dbReference type="Proteomes" id="UP000479000"/>
    </source>
</evidence>
<evidence type="ECO:0000313" key="1">
    <source>
        <dbReference type="EMBL" id="CAB0009768.1"/>
    </source>
</evidence>
<name>A0A6H5H2S5_9HEMI</name>
<protein>
    <recommendedName>
        <fullName evidence="3">Endonuclease/exonuclease/phosphatase domain-containing protein</fullName>
    </recommendedName>
</protein>